<dbReference type="EMBL" id="JAUSQU010000001">
    <property type="protein sequence ID" value="MDP9843291.1"/>
    <property type="molecule type" value="Genomic_DNA"/>
</dbReference>
<dbReference type="RefSeq" id="WP_307557407.1">
    <property type="nucleotide sequence ID" value="NZ_JAUSQU010000001.1"/>
</dbReference>
<evidence type="ECO:0000313" key="1">
    <source>
        <dbReference type="EMBL" id="MDP9843291.1"/>
    </source>
</evidence>
<gene>
    <name evidence="1" type="ORF">J2853_002502</name>
</gene>
<comment type="caution">
    <text evidence="1">The sequence shown here is derived from an EMBL/GenBank/DDBJ whole genome shotgun (WGS) entry which is preliminary data.</text>
</comment>
<name>A0ABT9QA88_9ACTN</name>
<keyword evidence="2" id="KW-1185">Reference proteome</keyword>
<protein>
    <submittedName>
        <fullName evidence="1">Uncharacterized protein</fullName>
    </submittedName>
</protein>
<evidence type="ECO:0000313" key="2">
    <source>
        <dbReference type="Proteomes" id="UP001225356"/>
    </source>
</evidence>
<proteinExistence type="predicted"/>
<accession>A0ABT9QA88</accession>
<reference evidence="1 2" key="1">
    <citation type="submission" date="2023-07" db="EMBL/GenBank/DDBJ databases">
        <title>Sequencing the genomes of 1000 actinobacteria strains.</title>
        <authorList>
            <person name="Klenk H.-P."/>
        </authorList>
    </citation>
    <scope>NUCLEOTIDE SEQUENCE [LARGE SCALE GENOMIC DNA]</scope>
    <source>
        <strain evidence="1 2">DSM 46740</strain>
    </source>
</reference>
<dbReference type="Proteomes" id="UP001225356">
    <property type="component" value="Unassembled WGS sequence"/>
</dbReference>
<organism evidence="1 2">
    <name type="scientific">Streptosporangium lutulentum</name>
    <dbReference type="NCBI Taxonomy" id="1461250"/>
    <lineage>
        <taxon>Bacteria</taxon>
        <taxon>Bacillati</taxon>
        <taxon>Actinomycetota</taxon>
        <taxon>Actinomycetes</taxon>
        <taxon>Streptosporangiales</taxon>
        <taxon>Streptosporangiaceae</taxon>
        <taxon>Streptosporangium</taxon>
    </lineage>
</organism>
<sequence>MTENTTTAAAPAEVKLTLSLELATALLPTFAWLTRAETPKGGSARGTASFWSFVGGMRPSIATLVSLQAENKLHGDAFIGEALIEAPEGDDFPATYVYTQGTGKAAKRFTTRQFHGMWILGVDDKSPLAIPAGVTVSDLTKAITAVMPDAMEQIKAQREEARKAAEKKAAGDLMENTIKDLVAAIEVAKKLGLDITAQSAMLAAFEKAKAEQEKAQQ</sequence>